<organism evidence="5 6">
    <name type="scientific">Anabaena sphaerica FACHB-251</name>
    <dbReference type="NCBI Taxonomy" id="2692883"/>
    <lineage>
        <taxon>Bacteria</taxon>
        <taxon>Bacillati</taxon>
        <taxon>Cyanobacteriota</taxon>
        <taxon>Cyanophyceae</taxon>
        <taxon>Nostocales</taxon>
        <taxon>Nostocaceae</taxon>
        <taxon>Anabaena</taxon>
    </lineage>
</organism>
<keyword evidence="6" id="KW-1185">Reference proteome</keyword>
<evidence type="ECO:0000256" key="4">
    <source>
        <dbReference type="SAM" id="MobiDB-lite"/>
    </source>
</evidence>
<dbReference type="EMBL" id="JACJQU010000009">
    <property type="protein sequence ID" value="MBD2294920.1"/>
    <property type="molecule type" value="Genomic_DNA"/>
</dbReference>
<dbReference type="SUPFAM" id="SSF90257">
    <property type="entry name" value="Myosin rod fragments"/>
    <property type="match status" value="1"/>
</dbReference>
<feature type="compositionally biased region" description="Low complexity" evidence="4">
    <location>
        <begin position="383"/>
        <end position="392"/>
    </location>
</feature>
<keyword evidence="2" id="KW-0963">Cytoplasm</keyword>
<evidence type="ECO:0000313" key="6">
    <source>
        <dbReference type="Proteomes" id="UP000662185"/>
    </source>
</evidence>
<evidence type="ECO:0000256" key="3">
    <source>
        <dbReference type="ARBA" id="ARBA00023054"/>
    </source>
</evidence>
<comment type="caution">
    <text evidence="5">The sequence shown here is derived from an EMBL/GenBank/DDBJ whole genome shotgun (WGS) entry which is preliminary data.</text>
</comment>
<dbReference type="AlphaFoldDB" id="A0A927A2V5"/>
<sequence>MLACFKGKISAKVNSLQQQLQRTDIISQLNNKQQVKKLNNLESQAWLYEGILERLGADPCANHEKIARTLEALEYKRSEILQELEPRRPRSYQALAELQNSVRIFLASQAEKDYEQLQKILTNLVFFARSRKASQIVLSEVINKLAAEIAKNTNQISPYRLRLAYRIDELMRVISTKLVLGYNDSTTDSNYQSIIQELRSRITLLSKEFNNLLKVNQYDKNDLERRINEISNLSKNISDLHREISNRDVDIVALQENIQNLTKTIQDKQIQINNLQNTISKLKINIQDVTEIDQENQNCINNLQSQLSKLSQEKSELQNKLRNISAYTQIKISEIEELQTEKSLLKNQKSDIEQQYRNLYQRYQQQNDEIANLKKQLDQAKRSTYTYSSSQQPQKTNNPIATERKISVEEYQKIANQSDYEYVKPYYRKDGTPVSGYYRRRRSK</sequence>
<dbReference type="InterPro" id="IPR045329">
    <property type="entry name" value="LZTS"/>
</dbReference>
<protein>
    <submittedName>
        <fullName evidence="5">Uncharacterized protein</fullName>
    </submittedName>
</protein>
<evidence type="ECO:0000313" key="5">
    <source>
        <dbReference type="EMBL" id="MBD2294920.1"/>
    </source>
</evidence>
<dbReference type="GO" id="GO:0005737">
    <property type="term" value="C:cytoplasm"/>
    <property type="evidence" value="ECO:0007669"/>
    <property type="project" value="UniProtKB-SubCell"/>
</dbReference>
<dbReference type="PANTHER" id="PTHR19354:SF2">
    <property type="entry name" value="LEUCINE-RICH REPEAT-CONTAINING PROTEIN DDB_G0290503"/>
    <property type="match status" value="1"/>
</dbReference>
<dbReference type="Gene3D" id="1.10.287.1490">
    <property type="match status" value="1"/>
</dbReference>
<reference evidence="6" key="1">
    <citation type="journal article" date="2020" name="ISME J.">
        <title>Comparative genomics reveals insights into cyanobacterial evolution and habitat adaptation.</title>
        <authorList>
            <person name="Chen M.Y."/>
            <person name="Teng W.K."/>
            <person name="Zhao L."/>
            <person name="Hu C.X."/>
            <person name="Zhou Y.K."/>
            <person name="Han B.P."/>
            <person name="Song L.R."/>
            <person name="Shu W.S."/>
        </authorList>
    </citation>
    <scope>NUCLEOTIDE SEQUENCE [LARGE SCALE GENOMIC DNA]</scope>
    <source>
        <strain evidence="6">FACHB-251</strain>
    </source>
</reference>
<feature type="region of interest" description="Disordered" evidence="4">
    <location>
        <begin position="381"/>
        <end position="404"/>
    </location>
</feature>
<evidence type="ECO:0000256" key="1">
    <source>
        <dbReference type="ARBA" id="ARBA00004496"/>
    </source>
</evidence>
<proteinExistence type="predicted"/>
<dbReference type="RefSeq" id="WP_190561787.1">
    <property type="nucleotide sequence ID" value="NZ_JACJQU010000009.1"/>
</dbReference>
<name>A0A927A2V5_9NOST</name>
<keyword evidence="3" id="KW-0175">Coiled coil</keyword>
<accession>A0A927A2V5</accession>
<evidence type="ECO:0000256" key="2">
    <source>
        <dbReference type="ARBA" id="ARBA00022490"/>
    </source>
</evidence>
<dbReference type="PANTHER" id="PTHR19354">
    <property type="entry name" value="ZIPPER PUTATIVE TUMOR SUPPRESSOR 2 HOMOLOG-LIKE PROTEIN-RELATED"/>
    <property type="match status" value="1"/>
</dbReference>
<comment type="subcellular location">
    <subcellularLocation>
        <location evidence="1">Cytoplasm</location>
    </subcellularLocation>
</comment>
<gene>
    <name evidence="5" type="ORF">H6G06_15880</name>
</gene>
<dbReference type="Proteomes" id="UP000662185">
    <property type="component" value="Unassembled WGS sequence"/>
</dbReference>